<dbReference type="GO" id="GO:0000155">
    <property type="term" value="F:phosphorelay sensor kinase activity"/>
    <property type="evidence" value="ECO:0007669"/>
    <property type="project" value="InterPro"/>
</dbReference>
<keyword evidence="10" id="KW-0812">Transmembrane</keyword>
<reference evidence="13" key="1">
    <citation type="submission" date="2020-09" db="EMBL/GenBank/DDBJ databases">
        <title>Bosea spartocytisi sp. nov. a root nodule endophyte of Spartocytisus supranubius in the high mountain ecosystem fo the Teide National Park (Canary Islands, Spain).</title>
        <authorList>
            <person name="Pulido-Suarez L."/>
            <person name="Peix A."/>
            <person name="Igual J.M."/>
            <person name="Socas-Perez N."/>
            <person name="Velazquez E."/>
            <person name="Flores-Felix J.D."/>
            <person name="Leon-Barrios M."/>
        </authorList>
    </citation>
    <scope>NUCLEOTIDE SEQUENCE</scope>
    <source>
        <strain evidence="13">SSUT16</strain>
    </source>
</reference>
<feature type="transmembrane region" description="Helical" evidence="10">
    <location>
        <begin position="12"/>
        <end position="35"/>
    </location>
</feature>
<feature type="domain" description="Histidine kinase" evidence="11">
    <location>
        <begin position="364"/>
        <end position="571"/>
    </location>
</feature>
<dbReference type="EC" id="2.7.13.3" evidence="3"/>
<comment type="catalytic activity">
    <reaction evidence="1">
        <text>ATP + protein L-histidine = ADP + protein N-phospho-L-histidine.</text>
        <dbReference type="EC" id="2.7.13.3"/>
    </reaction>
</comment>
<dbReference type="RefSeq" id="WP_112763455.1">
    <property type="nucleotide sequence ID" value="NZ_JACXWY010000001.1"/>
</dbReference>
<organism evidence="13 14">
    <name type="scientific">Bosea spartocytisi</name>
    <dbReference type="NCBI Taxonomy" id="2773451"/>
    <lineage>
        <taxon>Bacteria</taxon>
        <taxon>Pseudomonadati</taxon>
        <taxon>Pseudomonadota</taxon>
        <taxon>Alphaproteobacteria</taxon>
        <taxon>Hyphomicrobiales</taxon>
        <taxon>Boseaceae</taxon>
        <taxon>Bosea</taxon>
    </lineage>
</organism>
<evidence type="ECO:0000256" key="3">
    <source>
        <dbReference type="ARBA" id="ARBA00012438"/>
    </source>
</evidence>
<dbReference type="Pfam" id="PF00512">
    <property type="entry name" value="HisKA"/>
    <property type="match status" value="1"/>
</dbReference>
<dbReference type="CDD" id="cd06225">
    <property type="entry name" value="HAMP"/>
    <property type="match status" value="1"/>
</dbReference>
<dbReference type="EMBL" id="JACXWY010000001">
    <property type="protein sequence ID" value="MBD3844449.1"/>
    <property type="molecule type" value="Genomic_DNA"/>
</dbReference>
<keyword evidence="14" id="KW-1185">Reference proteome</keyword>
<dbReference type="InterPro" id="IPR004358">
    <property type="entry name" value="Sig_transdc_His_kin-like_C"/>
</dbReference>
<dbReference type="SMART" id="SM00387">
    <property type="entry name" value="HATPase_c"/>
    <property type="match status" value="1"/>
</dbReference>
<feature type="domain" description="HAMP" evidence="12">
    <location>
        <begin position="292"/>
        <end position="344"/>
    </location>
</feature>
<dbReference type="SMART" id="SM00388">
    <property type="entry name" value="HisKA"/>
    <property type="match status" value="1"/>
</dbReference>
<accession>A0A927E4Z3</accession>
<keyword evidence="10" id="KW-0472">Membrane</keyword>
<evidence type="ECO:0000256" key="9">
    <source>
        <dbReference type="ARBA" id="ARBA00023012"/>
    </source>
</evidence>
<keyword evidence="10" id="KW-1133">Transmembrane helix</keyword>
<evidence type="ECO:0000313" key="13">
    <source>
        <dbReference type="EMBL" id="MBD3844449.1"/>
    </source>
</evidence>
<evidence type="ECO:0000256" key="8">
    <source>
        <dbReference type="ARBA" id="ARBA00022840"/>
    </source>
</evidence>
<evidence type="ECO:0000259" key="12">
    <source>
        <dbReference type="PROSITE" id="PS50885"/>
    </source>
</evidence>
<dbReference type="PROSITE" id="PS50885">
    <property type="entry name" value="HAMP"/>
    <property type="match status" value="1"/>
</dbReference>
<gene>
    <name evidence="13" type="ORF">IED13_01965</name>
</gene>
<evidence type="ECO:0000256" key="2">
    <source>
        <dbReference type="ARBA" id="ARBA00004370"/>
    </source>
</evidence>
<dbReference type="InterPro" id="IPR036890">
    <property type="entry name" value="HATPase_C_sf"/>
</dbReference>
<dbReference type="Gene3D" id="6.10.340.10">
    <property type="match status" value="1"/>
</dbReference>
<dbReference type="SUPFAM" id="SSF47384">
    <property type="entry name" value="Homodimeric domain of signal transducing histidine kinase"/>
    <property type="match status" value="1"/>
</dbReference>
<evidence type="ECO:0000256" key="4">
    <source>
        <dbReference type="ARBA" id="ARBA00022553"/>
    </source>
</evidence>
<dbReference type="Gene3D" id="3.30.565.10">
    <property type="entry name" value="Histidine kinase-like ATPase, C-terminal domain"/>
    <property type="match status" value="1"/>
</dbReference>
<dbReference type="SMART" id="SM00304">
    <property type="entry name" value="HAMP"/>
    <property type="match status" value="1"/>
</dbReference>
<comment type="caution">
    <text evidence="13">The sequence shown here is derived from an EMBL/GenBank/DDBJ whole genome shotgun (WGS) entry which is preliminary data.</text>
</comment>
<evidence type="ECO:0000313" key="14">
    <source>
        <dbReference type="Proteomes" id="UP000619295"/>
    </source>
</evidence>
<sequence>MRFRMTTLRLRLVIGFMLVSVPAMLASAYVAAWLLSSAFEDNVEQWLGETSRFFRLEVEEASQEAQRVAAVIGQRIESNADIDVRSSSTFDAESALLNSVGYDVIAVYDDQRTIRYTSQPFQPITLLPTDEKQGIFKMTANGQRRIMAGAVQTISVKGQTLHVLVGSWLDEAYLGSIKVVTSLNVRLFADFGPRLEPVLETHPDSVSPVPQEIRRQLASGQEAVFDPSADGGTYRAVYIGFQGIDGELAAVAFVGLRSEAGLFEQLGRESLFLGIFLFGSLLSVAVGIVMSDILVRPLRALTRGVRAIAAGDYRQRVSETGGRELVQLAAGFNSMAEQLGALRDLETELRRRDRLSVLGQAAMVIAHEVRNPLGIIKTSTEVVRNRAKLAGSEDKMLGYVIDEVRRIETLVRDFLEFAHPKPPMTSELRMRSIIDRVAAIAGPELARHKISVAVTDESGDATVRGDPDQLHQACLNLVLNAIDAMPNGGTIHADVTAQGDTVSLTIRDEGAGVPAEMRDEIFNPFFTTKTKGTGLGLAKVQTVAEAHGGQATCASEPGRGAAFSITLPRWRSKEAP</sequence>
<dbReference type="PROSITE" id="PS50109">
    <property type="entry name" value="HIS_KIN"/>
    <property type="match status" value="1"/>
</dbReference>
<dbReference type="PANTHER" id="PTHR43065:SF10">
    <property type="entry name" value="PEROXIDE STRESS-ACTIVATED HISTIDINE KINASE MAK3"/>
    <property type="match status" value="1"/>
</dbReference>
<dbReference type="InterPro" id="IPR003594">
    <property type="entry name" value="HATPase_dom"/>
</dbReference>
<dbReference type="GO" id="GO:0005524">
    <property type="term" value="F:ATP binding"/>
    <property type="evidence" value="ECO:0007669"/>
    <property type="project" value="UniProtKB-KW"/>
</dbReference>
<evidence type="ECO:0000256" key="7">
    <source>
        <dbReference type="ARBA" id="ARBA00022777"/>
    </source>
</evidence>
<dbReference type="InterPro" id="IPR003661">
    <property type="entry name" value="HisK_dim/P_dom"/>
</dbReference>
<dbReference type="SUPFAM" id="SSF55874">
    <property type="entry name" value="ATPase domain of HSP90 chaperone/DNA topoisomerase II/histidine kinase"/>
    <property type="match status" value="1"/>
</dbReference>
<keyword evidence="4" id="KW-0597">Phosphoprotein</keyword>
<dbReference type="SUPFAM" id="SSF158472">
    <property type="entry name" value="HAMP domain-like"/>
    <property type="match status" value="1"/>
</dbReference>
<dbReference type="Gene3D" id="1.10.287.130">
    <property type="match status" value="1"/>
</dbReference>
<keyword evidence="7" id="KW-0418">Kinase</keyword>
<evidence type="ECO:0000259" key="11">
    <source>
        <dbReference type="PROSITE" id="PS50109"/>
    </source>
</evidence>
<keyword evidence="6" id="KW-0547">Nucleotide-binding</keyword>
<evidence type="ECO:0000256" key="1">
    <source>
        <dbReference type="ARBA" id="ARBA00000085"/>
    </source>
</evidence>
<evidence type="ECO:0000256" key="6">
    <source>
        <dbReference type="ARBA" id="ARBA00022741"/>
    </source>
</evidence>
<dbReference type="PANTHER" id="PTHR43065">
    <property type="entry name" value="SENSOR HISTIDINE KINASE"/>
    <property type="match status" value="1"/>
</dbReference>
<dbReference type="Pfam" id="PF02518">
    <property type="entry name" value="HATPase_c"/>
    <property type="match status" value="1"/>
</dbReference>
<dbReference type="Pfam" id="PF00672">
    <property type="entry name" value="HAMP"/>
    <property type="match status" value="1"/>
</dbReference>
<dbReference type="CDD" id="cd00082">
    <property type="entry name" value="HisKA"/>
    <property type="match status" value="1"/>
</dbReference>
<comment type="subcellular location">
    <subcellularLocation>
        <location evidence="2">Membrane</location>
    </subcellularLocation>
</comment>
<dbReference type="InterPro" id="IPR036097">
    <property type="entry name" value="HisK_dim/P_sf"/>
</dbReference>
<dbReference type="GO" id="GO:0016020">
    <property type="term" value="C:membrane"/>
    <property type="evidence" value="ECO:0007669"/>
    <property type="project" value="UniProtKB-SubCell"/>
</dbReference>
<evidence type="ECO:0000256" key="5">
    <source>
        <dbReference type="ARBA" id="ARBA00022679"/>
    </source>
</evidence>
<dbReference type="CDD" id="cd00075">
    <property type="entry name" value="HATPase"/>
    <property type="match status" value="1"/>
</dbReference>
<keyword evidence="8" id="KW-0067">ATP-binding</keyword>
<keyword evidence="5" id="KW-0808">Transferase</keyword>
<dbReference type="Proteomes" id="UP000619295">
    <property type="component" value="Unassembled WGS sequence"/>
</dbReference>
<proteinExistence type="predicted"/>
<dbReference type="PRINTS" id="PR00344">
    <property type="entry name" value="BCTRLSENSOR"/>
</dbReference>
<dbReference type="AlphaFoldDB" id="A0A927E4Z3"/>
<name>A0A927E4Z3_9HYPH</name>
<dbReference type="InterPro" id="IPR005467">
    <property type="entry name" value="His_kinase_dom"/>
</dbReference>
<protein>
    <recommendedName>
        <fullName evidence="3">histidine kinase</fullName>
        <ecNumber evidence="3">2.7.13.3</ecNumber>
    </recommendedName>
</protein>
<evidence type="ECO:0000256" key="10">
    <source>
        <dbReference type="SAM" id="Phobius"/>
    </source>
</evidence>
<dbReference type="InterPro" id="IPR003660">
    <property type="entry name" value="HAMP_dom"/>
</dbReference>
<keyword evidence="9" id="KW-0902">Two-component regulatory system</keyword>